<accession>A0A2I1BX80</accession>
<dbReference type="InterPro" id="IPR011008">
    <property type="entry name" value="Dimeric_a/b-barrel"/>
</dbReference>
<dbReference type="GO" id="GO:0016491">
    <property type="term" value="F:oxidoreductase activity"/>
    <property type="evidence" value="ECO:0007669"/>
    <property type="project" value="InterPro"/>
</dbReference>
<evidence type="ECO:0000259" key="2">
    <source>
        <dbReference type="Pfam" id="PF07110"/>
    </source>
</evidence>
<dbReference type="OMA" id="GWVIDDH"/>
<feature type="domain" description="EthD" evidence="2">
    <location>
        <begin position="20"/>
        <end position="117"/>
    </location>
</feature>
<dbReference type="InterPro" id="IPR009799">
    <property type="entry name" value="EthD_dom"/>
</dbReference>
<dbReference type="STRING" id="1392255.A0A2I1BX80"/>
<reference evidence="4" key="1">
    <citation type="journal article" date="2018" name="Proc. Natl. Acad. Sci. U.S.A.">
        <title>Linking secondary metabolites to gene clusters through genome sequencing of six diverse Aspergillus species.</title>
        <authorList>
            <person name="Kaerboelling I."/>
            <person name="Vesth T.C."/>
            <person name="Frisvad J.C."/>
            <person name="Nybo J.L."/>
            <person name="Theobald S."/>
            <person name="Kuo A."/>
            <person name="Bowyer P."/>
            <person name="Matsuda Y."/>
            <person name="Mondo S."/>
            <person name="Lyhne E.K."/>
            <person name="Kogle M.E."/>
            <person name="Clum A."/>
            <person name="Lipzen A."/>
            <person name="Salamov A."/>
            <person name="Ngan C.Y."/>
            <person name="Daum C."/>
            <person name="Chiniquy J."/>
            <person name="Barry K."/>
            <person name="LaButti K."/>
            <person name="Haridas S."/>
            <person name="Simmons B.A."/>
            <person name="Magnuson J.K."/>
            <person name="Mortensen U.H."/>
            <person name="Larsen T.O."/>
            <person name="Grigoriev I.V."/>
            <person name="Baker S.E."/>
            <person name="Andersen M.R."/>
        </authorList>
    </citation>
    <scope>NUCLEOTIDE SEQUENCE [LARGE SCALE GENOMIC DNA]</scope>
    <source>
        <strain evidence="4">IBT 16806</strain>
    </source>
</reference>
<evidence type="ECO:0000313" key="4">
    <source>
        <dbReference type="Proteomes" id="UP000234474"/>
    </source>
</evidence>
<dbReference type="RefSeq" id="XP_024678573.1">
    <property type="nucleotide sequence ID" value="XM_024824316.1"/>
</dbReference>
<dbReference type="OrthoDB" id="3183782at2759"/>
<comment type="similarity">
    <text evidence="1">Belongs to the tpcK family.</text>
</comment>
<protein>
    <recommendedName>
        <fullName evidence="2">EthD domain-containing protein</fullName>
    </recommendedName>
</protein>
<dbReference type="Pfam" id="PF07110">
    <property type="entry name" value="EthD"/>
    <property type="match status" value="1"/>
</dbReference>
<dbReference type="FunFam" id="3.30.70.100:FF:000092">
    <property type="entry name" value="Uncharacterized protein"/>
    <property type="match status" value="1"/>
</dbReference>
<proteinExistence type="inferred from homology"/>
<dbReference type="Proteomes" id="UP000234474">
    <property type="component" value="Unassembled WGS sequence"/>
</dbReference>
<dbReference type="EMBL" id="MSZS01000008">
    <property type="protein sequence ID" value="PKX89978.1"/>
    <property type="molecule type" value="Genomic_DNA"/>
</dbReference>
<dbReference type="Gene3D" id="3.30.70.100">
    <property type="match status" value="1"/>
</dbReference>
<dbReference type="GeneID" id="36531641"/>
<dbReference type="SUPFAM" id="SSF54909">
    <property type="entry name" value="Dimeric alpha+beta barrel"/>
    <property type="match status" value="1"/>
</dbReference>
<comment type="caution">
    <text evidence="3">The sequence shown here is derived from an EMBL/GenBank/DDBJ whole genome shotgun (WGS) entry which is preliminary data.</text>
</comment>
<keyword evidence="4" id="KW-1185">Reference proteome</keyword>
<gene>
    <name evidence="3" type="ORF">P174DRAFT_412676</name>
</gene>
<evidence type="ECO:0000256" key="1">
    <source>
        <dbReference type="ARBA" id="ARBA00005986"/>
    </source>
</evidence>
<evidence type="ECO:0000313" key="3">
    <source>
        <dbReference type="EMBL" id="PKX89978.1"/>
    </source>
</evidence>
<dbReference type="VEuPathDB" id="FungiDB:P174DRAFT_412676"/>
<dbReference type="AlphaFoldDB" id="A0A2I1BX80"/>
<sequence length="157" mass="17989">MAEPLQKKRLLRMTVAHYRQPNVSEEEFYQWVTEQHAARAAKLHAKNGIEGFSIYFTPKSFRDFTSELNNARGNPWRVRDFDAQVEFLFRDMETFYKGAADADFQALQAEEGPFVSGEGAEISLGWVETYVRDGQIVNLDEAGKPTFLPFKDMSQAP</sequence>
<organism evidence="3 4">
    <name type="scientific">Aspergillus novofumigatus (strain IBT 16806)</name>
    <dbReference type="NCBI Taxonomy" id="1392255"/>
    <lineage>
        <taxon>Eukaryota</taxon>
        <taxon>Fungi</taxon>
        <taxon>Dikarya</taxon>
        <taxon>Ascomycota</taxon>
        <taxon>Pezizomycotina</taxon>
        <taxon>Eurotiomycetes</taxon>
        <taxon>Eurotiomycetidae</taxon>
        <taxon>Eurotiales</taxon>
        <taxon>Aspergillaceae</taxon>
        <taxon>Aspergillus</taxon>
        <taxon>Aspergillus subgen. Fumigati</taxon>
    </lineage>
</organism>
<name>A0A2I1BX80_ASPN1</name>